<evidence type="ECO:0000256" key="4">
    <source>
        <dbReference type="ARBA" id="ARBA00023136"/>
    </source>
</evidence>
<name>A0ABX3IJQ7_9BACT</name>
<dbReference type="RefSeq" id="WP_077198049.1">
    <property type="nucleotide sequence ID" value="NZ_LBFC01000010.1"/>
</dbReference>
<comment type="caution">
    <text evidence="7">The sequence shown here is derived from an EMBL/GenBank/DDBJ whole genome shotgun (WGS) entry which is preliminary data.</text>
</comment>
<feature type="transmembrane region" description="Helical" evidence="5">
    <location>
        <begin position="12"/>
        <end position="33"/>
    </location>
</feature>
<evidence type="ECO:0000256" key="3">
    <source>
        <dbReference type="ARBA" id="ARBA00022989"/>
    </source>
</evidence>
<evidence type="ECO:0000256" key="5">
    <source>
        <dbReference type="SAM" id="Phobius"/>
    </source>
</evidence>
<keyword evidence="4 5" id="KW-0472">Membrane</keyword>
<feature type="transmembrane region" description="Helical" evidence="5">
    <location>
        <begin position="158"/>
        <end position="175"/>
    </location>
</feature>
<evidence type="ECO:0000256" key="1">
    <source>
        <dbReference type="ARBA" id="ARBA00004651"/>
    </source>
</evidence>
<dbReference type="InterPro" id="IPR011527">
    <property type="entry name" value="ABC1_TM_dom"/>
</dbReference>
<dbReference type="InterPro" id="IPR039421">
    <property type="entry name" value="Type_1_exporter"/>
</dbReference>
<dbReference type="PANTHER" id="PTHR24221:SF654">
    <property type="entry name" value="ATP-BINDING CASSETTE SUB-FAMILY B MEMBER 6"/>
    <property type="match status" value="1"/>
</dbReference>
<keyword evidence="8" id="KW-1185">Reference proteome</keyword>
<dbReference type="EMBL" id="LBFC01000010">
    <property type="protein sequence ID" value="ONN27563.1"/>
    <property type="molecule type" value="Genomic_DNA"/>
</dbReference>
<feature type="transmembrane region" description="Helical" evidence="5">
    <location>
        <begin position="133"/>
        <end position="152"/>
    </location>
</feature>
<keyword evidence="3 5" id="KW-1133">Transmembrane helix</keyword>
<feature type="transmembrane region" description="Helical" evidence="5">
    <location>
        <begin position="53"/>
        <end position="73"/>
    </location>
</feature>
<gene>
    <name evidence="7" type="ORF">XJ44_03305</name>
</gene>
<proteinExistence type="predicted"/>
<feature type="domain" description="ABC transmembrane type-1" evidence="6">
    <location>
        <begin position="17"/>
        <end position="195"/>
    </location>
</feature>
<dbReference type="PANTHER" id="PTHR24221">
    <property type="entry name" value="ATP-BINDING CASSETTE SUB-FAMILY B"/>
    <property type="match status" value="1"/>
</dbReference>
<evidence type="ECO:0000313" key="7">
    <source>
        <dbReference type="EMBL" id="ONN27563.1"/>
    </source>
</evidence>
<keyword evidence="2 5" id="KW-0812">Transmembrane</keyword>
<comment type="subcellular location">
    <subcellularLocation>
        <location evidence="1">Cell membrane</location>
        <topology evidence="1">Multi-pass membrane protein</topology>
    </subcellularLocation>
</comment>
<dbReference type="Gene3D" id="1.20.1560.10">
    <property type="entry name" value="ABC transporter type 1, transmembrane domain"/>
    <property type="match status" value="1"/>
</dbReference>
<dbReference type="Proteomes" id="UP000242616">
    <property type="component" value="Unassembled WGS sequence"/>
</dbReference>
<dbReference type="PROSITE" id="PS50929">
    <property type="entry name" value="ABC_TM1F"/>
    <property type="match status" value="1"/>
</dbReference>
<protein>
    <recommendedName>
        <fullName evidence="6">ABC transmembrane type-1 domain-containing protein</fullName>
    </recommendedName>
</protein>
<evidence type="ECO:0000313" key="8">
    <source>
        <dbReference type="Proteomes" id="UP000242616"/>
    </source>
</evidence>
<dbReference type="InterPro" id="IPR036640">
    <property type="entry name" value="ABC1_TM_sf"/>
</dbReference>
<organism evidence="7 8">
    <name type="scientific">Thermosipho affectus</name>
    <dbReference type="NCBI Taxonomy" id="660294"/>
    <lineage>
        <taxon>Bacteria</taxon>
        <taxon>Thermotogati</taxon>
        <taxon>Thermotogota</taxon>
        <taxon>Thermotogae</taxon>
        <taxon>Thermotogales</taxon>
        <taxon>Fervidobacteriaceae</taxon>
        <taxon>Thermosipho</taxon>
    </lineage>
</organism>
<dbReference type="SUPFAM" id="SSF90123">
    <property type="entry name" value="ABC transporter transmembrane region"/>
    <property type="match status" value="1"/>
</dbReference>
<dbReference type="Pfam" id="PF00664">
    <property type="entry name" value="ABC_membrane"/>
    <property type="match status" value="1"/>
</dbReference>
<accession>A0ABX3IJQ7</accession>
<reference evidence="7 8" key="1">
    <citation type="submission" date="2015-06" db="EMBL/GenBank/DDBJ databases">
        <title>Genome sequencing of Thermotogales isolates from hydrothermal vents.</title>
        <authorList>
            <person name="Haverkamp T.H."/>
            <person name="Kublanov I.V."/>
            <person name="Nesbo C.L."/>
        </authorList>
    </citation>
    <scope>NUCLEOTIDE SEQUENCE [LARGE SCALE GENOMIC DNA]</scope>
    <source>
        <strain evidence="8">ik275mar</strain>
    </source>
</reference>
<sequence>MKTYWEFLKTKRFEFILLLIFSSVLSFFEGLIQPLMVKWLFDEAVLKLNFQKFVLLSVVYLALGLIFVLLFYINNLWKKRYENKVVLNLESELLKKTFNYDLKEFTKKGAGYFINSIHKDVNEGVVPMIRMTINIVSMIVSEVALLLAMFFISWRASLVLFIIIPPLMYFANVVSQKVRKKQHLKEKKKEFIQAF</sequence>
<evidence type="ECO:0000256" key="2">
    <source>
        <dbReference type="ARBA" id="ARBA00022692"/>
    </source>
</evidence>
<evidence type="ECO:0000259" key="6">
    <source>
        <dbReference type="PROSITE" id="PS50929"/>
    </source>
</evidence>